<gene>
    <name evidence="1" type="ORF">SCLTRI_LOCUS2727</name>
</gene>
<keyword evidence="2" id="KW-1185">Reference proteome</keyword>
<dbReference type="OrthoDB" id="5407417at2759"/>
<dbReference type="Proteomes" id="UP000624404">
    <property type="component" value="Unassembled WGS sequence"/>
</dbReference>
<sequence>MTNIYSLHHKHLSIPSSISKKMADSSTAFMGASHPSIQISFPLPKAPETNIHLHLTINKISLLLFLTTALNGDTSTAPPLGSFVYALPNRMNASQPLSTPLCVYESSVEFTTRLAKLLARKTGKPVYVGNSISFASAGMGGTVEEEMEGFKKVVEIVMEQVRKTENQGTHGI</sequence>
<dbReference type="InterPro" id="IPR032157">
    <property type="entry name" value="PAC4"/>
</dbReference>
<dbReference type="GO" id="GO:0043248">
    <property type="term" value="P:proteasome assembly"/>
    <property type="evidence" value="ECO:0007669"/>
    <property type="project" value="InterPro"/>
</dbReference>
<comment type="caution">
    <text evidence="1">The sequence shown here is derived from an EMBL/GenBank/DDBJ whole genome shotgun (WGS) entry which is preliminary data.</text>
</comment>
<accession>A0A8H2ZQH4</accession>
<dbReference type="Gene3D" id="3.30.230.100">
    <property type="match status" value="1"/>
</dbReference>
<proteinExistence type="predicted"/>
<dbReference type="Pfam" id="PF16093">
    <property type="entry name" value="PAC4"/>
    <property type="match status" value="1"/>
</dbReference>
<organism evidence="1 2">
    <name type="scientific">Sclerotinia trifoliorum</name>
    <dbReference type="NCBI Taxonomy" id="28548"/>
    <lineage>
        <taxon>Eukaryota</taxon>
        <taxon>Fungi</taxon>
        <taxon>Dikarya</taxon>
        <taxon>Ascomycota</taxon>
        <taxon>Pezizomycotina</taxon>
        <taxon>Leotiomycetes</taxon>
        <taxon>Helotiales</taxon>
        <taxon>Sclerotiniaceae</taxon>
        <taxon>Sclerotinia</taxon>
    </lineage>
</organism>
<reference evidence="1" key="1">
    <citation type="submission" date="2020-10" db="EMBL/GenBank/DDBJ databases">
        <authorList>
            <person name="Kusch S."/>
        </authorList>
    </citation>
    <scope>NUCLEOTIDE SEQUENCE</scope>
    <source>
        <strain evidence="1">SwB9</strain>
    </source>
</reference>
<name>A0A8H2ZQH4_9HELO</name>
<evidence type="ECO:0000313" key="1">
    <source>
        <dbReference type="EMBL" id="CAD6442935.1"/>
    </source>
</evidence>
<evidence type="ECO:0000313" key="2">
    <source>
        <dbReference type="Proteomes" id="UP000624404"/>
    </source>
</evidence>
<dbReference type="EMBL" id="CAJHIA010000009">
    <property type="protein sequence ID" value="CAD6442935.1"/>
    <property type="molecule type" value="Genomic_DNA"/>
</dbReference>
<dbReference type="AlphaFoldDB" id="A0A8H2ZQH4"/>
<protein>
    <submittedName>
        <fullName evidence="1">B7c43d54-a15c-4458-8d28-b03dec66940e</fullName>
    </submittedName>
</protein>